<dbReference type="STRING" id="1392250.A0A2I2GG56"/>
<dbReference type="AlphaFoldDB" id="A0A2I2GG56"/>
<sequence>MSKRSRSVSRSPSAGPSLDPRSRSSSPASSATSLGRAKSRLLDPGNPVSTVMRCSLPPHRGALSFASYEDYEVHYLQTHVNRCAECGKNFPTGHFLSLHIEENHDPLTAAKRDRGDKTYGCFIEDCEKKCSTPQKRRMHLTDKHMFPKTYNFYIVNDGIDKSTSLLRPTTQPRHRIPNTPTSPQEGRLRYRKTSVSNSDPSSEPTSAQNIAPQQKSETDVSQLERSMSALRFVPASVTQRGKAKN</sequence>
<dbReference type="InterPro" id="IPR039258">
    <property type="entry name" value="ZNF511"/>
</dbReference>
<gene>
    <name evidence="4" type="ORF">P170DRAFT_401507</name>
</gene>
<keyword evidence="5" id="KW-1185">Reference proteome</keyword>
<keyword evidence="1" id="KW-0863">Zinc-finger</keyword>
<keyword evidence="1" id="KW-0479">Metal-binding</keyword>
<dbReference type="Proteomes" id="UP000234275">
    <property type="component" value="Unassembled WGS sequence"/>
</dbReference>
<feature type="compositionally biased region" description="Low complexity" evidence="2">
    <location>
        <begin position="8"/>
        <end position="34"/>
    </location>
</feature>
<evidence type="ECO:0000259" key="3">
    <source>
        <dbReference type="PROSITE" id="PS50157"/>
    </source>
</evidence>
<protein>
    <recommendedName>
        <fullName evidence="3">C2H2-type domain-containing protein</fullName>
    </recommendedName>
</protein>
<feature type="region of interest" description="Disordered" evidence="2">
    <location>
        <begin position="163"/>
        <end position="223"/>
    </location>
</feature>
<keyword evidence="1" id="KW-0862">Zinc</keyword>
<reference evidence="4 5" key="1">
    <citation type="submission" date="2016-12" db="EMBL/GenBank/DDBJ databases">
        <title>The genomes of Aspergillus section Nigri reveals drivers in fungal speciation.</title>
        <authorList>
            <consortium name="DOE Joint Genome Institute"/>
            <person name="Vesth T.C."/>
            <person name="Nybo J."/>
            <person name="Theobald S."/>
            <person name="Brandl J."/>
            <person name="Frisvad J.C."/>
            <person name="Nielsen K.F."/>
            <person name="Lyhne E.K."/>
            <person name="Kogle M.E."/>
            <person name="Kuo A."/>
            <person name="Riley R."/>
            <person name="Clum A."/>
            <person name="Nolan M."/>
            <person name="Lipzen A."/>
            <person name="Salamov A."/>
            <person name="Henrissat B."/>
            <person name="Wiebenga A."/>
            <person name="De Vries R.P."/>
            <person name="Grigoriev I.V."/>
            <person name="Mortensen U.H."/>
            <person name="Andersen M.R."/>
            <person name="Baker S.E."/>
        </authorList>
    </citation>
    <scope>NUCLEOTIDE SEQUENCE [LARGE SCALE GENOMIC DNA]</scope>
    <source>
        <strain evidence="4 5">IBT 23096</strain>
    </source>
</reference>
<dbReference type="PROSITE" id="PS00028">
    <property type="entry name" value="ZINC_FINGER_C2H2_1"/>
    <property type="match status" value="1"/>
</dbReference>
<dbReference type="PANTHER" id="PTHR21354:SF0">
    <property type="entry name" value="ZINC FINGER PROTEIN 511"/>
    <property type="match status" value="1"/>
</dbReference>
<dbReference type="OrthoDB" id="18440at2759"/>
<feature type="region of interest" description="Disordered" evidence="2">
    <location>
        <begin position="1"/>
        <end position="48"/>
    </location>
</feature>
<name>A0A2I2GG56_9EURO</name>
<dbReference type="PROSITE" id="PS50157">
    <property type="entry name" value="ZINC_FINGER_C2H2_2"/>
    <property type="match status" value="1"/>
</dbReference>
<evidence type="ECO:0000313" key="4">
    <source>
        <dbReference type="EMBL" id="PLB51864.1"/>
    </source>
</evidence>
<dbReference type="PANTHER" id="PTHR21354">
    <property type="entry name" value="ZINC FINGER PROTEIN 511"/>
    <property type="match status" value="1"/>
</dbReference>
<evidence type="ECO:0000313" key="5">
    <source>
        <dbReference type="Proteomes" id="UP000234275"/>
    </source>
</evidence>
<comment type="caution">
    <text evidence="4">The sequence shown here is derived from an EMBL/GenBank/DDBJ whole genome shotgun (WGS) entry which is preliminary data.</text>
</comment>
<dbReference type="RefSeq" id="XP_024707166.1">
    <property type="nucleotide sequence ID" value="XM_024846371.1"/>
</dbReference>
<feature type="domain" description="C2H2-type" evidence="3">
    <location>
        <begin position="81"/>
        <end position="104"/>
    </location>
</feature>
<proteinExistence type="predicted"/>
<dbReference type="EMBL" id="MSFO01000002">
    <property type="protein sequence ID" value="PLB51864.1"/>
    <property type="molecule type" value="Genomic_DNA"/>
</dbReference>
<accession>A0A2I2GG56</accession>
<feature type="compositionally biased region" description="Polar residues" evidence="2">
    <location>
        <begin position="193"/>
        <end position="223"/>
    </location>
</feature>
<evidence type="ECO:0000256" key="1">
    <source>
        <dbReference type="PROSITE-ProRule" id="PRU00042"/>
    </source>
</evidence>
<evidence type="ECO:0000256" key="2">
    <source>
        <dbReference type="SAM" id="MobiDB-lite"/>
    </source>
</evidence>
<dbReference type="GO" id="GO:0008270">
    <property type="term" value="F:zinc ion binding"/>
    <property type="evidence" value="ECO:0007669"/>
    <property type="project" value="UniProtKB-KW"/>
</dbReference>
<dbReference type="InterPro" id="IPR013087">
    <property type="entry name" value="Znf_C2H2_type"/>
</dbReference>
<dbReference type="GeneID" id="36554070"/>
<organism evidence="4 5">
    <name type="scientific">Aspergillus steynii IBT 23096</name>
    <dbReference type="NCBI Taxonomy" id="1392250"/>
    <lineage>
        <taxon>Eukaryota</taxon>
        <taxon>Fungi</taxon>
        <taxon>Dikarya</taxon>
        <taxon>Ascomycota</taxon>
        <taxon>Pezizomycotina</taxon>
        <taxon>Eurotiomycetes</taxon>
        <taxon>Eurotiomycetidae</taxon>
        <taxon>Eurotiales</taxon>
        <taxon>Aspergillaceae</taxon>
        <taxon>Aspergillus</taxon>
        <taxon>Aspergillus subgen. Circumdati</taxon>
    </lineage>
</organism>
<dbReference type="VEuPathDB" id="FungiDB:P170DRAFT_401507"/>
<dbReference type="SMART" id="SM00355">
    <property type="entry name" value="ZnF_C2H2"/>
    <property type="match status" value="2"/>
</dbReference>